<organism evidence="1">
    <name type="scientific">Oikopleura dioica</name>
    <name type="common">Tunicate</name>
    <dbReference type="NCBI Taxonomy" id="34765"/>
    <lineage>
        <taxon>Eukaryota</taxon>
        <taxon>Metazoa</taxon>
        <taxon>Chordata</taxon>
        <taxon>Tunicata</taxon>
        <taxon>Appendicularia</taxon>
        <taxon>Copelata</taxon>
        <taxon>Oikopleuridae</taxon>
        <taxon>Oikopleura</taxon>
    </lineage>
</organism>
<dbReference type="InterPro" id="IPR012674">
    <property type="entry name" value="Calycin"/>
</dbReference>
<accession>E4YGI6</accession>
<name>E4YGI6_OIKDI</name>
<dbReference type="AlphaFoldDB" id="E4YGI6"/>
<gene>
    <name evidence="1" type="ORF">GSOID_T00024638001</name>
</gene>
<dbReference type="EMBL" id="FN654525">
    <property type="protein sequence ID" value="CBY34610.1"/>
    <property type="molecule type" value="Genomic_DNA"/>
</dbReference>
<reference evidence="1" key="1">
    <citation type="journal article" date="2010" name="Science">
        <title>Plasticity of animal genome architecture unmasked by rapid evolution of a pelagic tunicate.</title>
        <authorList>
            <person name="Denoeud F."/>
            <person name="Henriet S."/>
            <person name="Mungpakdee S."/>
            <person name="Aury J.M."/>
            <person name="Da Silva C."/>
            <person name="Brinkmann H."/>
            <person name="Mikhaleva J."/>
            <person name="Olsen L.C."/>
            <person name="Jubin C."/>
            <person name="Canestro C."/>
            <person name="Bouquet J.M."/>
            <person name="Danks G."/>
            <person name="Poulain J."/>
            <person name="Campsteijn C."/>
            <person name="Adamski M."/>
            <person name="Cross I."/>
            <person name="Yadetie F."/>
            <person name="Muffato M."/>
            <person name="Louis A."/>
            <person name="Butcher S."/>
            <person name="Tsagkogeorga G."/>
            <person name="Konrad A."/>
            <person name="Singh S."/>
            <person name="Jensen M.F."/>
            <person name="Cong E.H."/>
            <person name="Eikeseth-Otteraa H."/>
            <person name="Noel B."/>
            <person name="Anthouard V."/>
            <person name="Porcel B.M."/>
            <person name="Kachouri-Lafond R."/>
            <person name="Nishino A."/>
            <person name="Ugolini M."/>
            <person name="Chourrout P."/>
            <person name="Nishida H."/>
            <person name="Aasland R."/>
            <person name="Huzurbazar S."/>
            <person name="Westhof E."/>
            <person name="Delsuc F."/>
            <person name="Lehrach H."/>
            <person name="Reinhardt R."/>
            <person name="Weissenbach J."/>
            <person name="Roy S.W."/>
            <person name="Artiguenave F."/>
            <person name="Postlethwait J.H."/>
            <person name="Manak J.R."/>
            <person name="Thompson E.M."/>
            <person name="Jaillon O."/>
            <person name="Du Pasquier L."/>
            <person name="Boudinot P."/>
            <person name="Liberles D.A."/>
            <person name="Volff J.N."/>
            <person name="Philippe H."/>
            <person name="Lenhard B."/>
            <person name="Roest Crollius H."/>
            <person name="Wincker P."/>
            <person name="Chourrout D."/>
        </authorList>
    </citation>
    <scope>NUCLEOTIDE SEQUENCE [LARGE SCALE GENOMIC DNA]</scope>
</reference>
<dbReference type="Gene3D" id="2.40.128.20">
    <property type="match status" value="1"/>
</dbReference>
<proteinExistence type="predicted"/>
<dbReference type="SUPFAM" id="SSF50814">
    <property type="entry name" value="Lipocalins"/>
    <property type="match status" value="1"/>
</dbReference>
<sequence length="190" mass="21799">MQNCETGCPCELAKRNYEEGFFWNCTNVVPSIRPTFASTTTSTTSDSLSIQNVEKIFKSKWIQFDTENMEEYLIAEGWERGFMFNMALNVNPTLSFSKISNGKYSQIFTIGFVKKKYPLDFNKDYNHVNGLDESCRSSITIIGENKFEIFTTGGNAGPVTSIFEEENDQLFLRMTLDDSNITSIRKFRKK</sequence>
<dbReference type="Proteomes" id="UP000011014">
    <property type="component" value="Unassembled WGS sequence"/>
</dbReference>
<protein>
    <submittedName>
        <fullName evidence="1">Uncharacterized protein</fullName>
    </submittedName>
</protein>
<evidence type="ECO:0000313" key="1">
    <source>
        <dbReference type="EMBL" id="CBY34610.1"/>
    </source>
</evidence>